<organism evidence="3 4">
    <name type="scientific">Halorarum salinum</name>
    <dbReference type="NCBI Taxonomy" id="2743089"/>
    <lineage>
        <taxon>Archaea</taxon>
        <taxon>Methanobacteriati</taxon>
        <taxon>Methanobacteriota</taxon>
        <taxon>Stenosarchaea group</taxon>
        <taxon>Halobacteria</taxon>
        <taxon>Halobacteriales</taxon>
        <taxon>Haloferacaceae</taxon>
        <taxon>Halorarum</taxon>
    </lineage>
</organism>
<dbReference type="Proteomes" id="UP000509626">
    <property type="component" value="Chromosome"/>
</dbReference>
<accession>A0A7D5LBJ1</accession>
<evidence type="ECO:0000313" key="3">
    <source>
        <dbReference type="EMBL" id="QLG62049.1"/>
    </source>
</evidence>
<proteinExistence type="predicted"/>
<dbReference type="KEGG" id="halu:HUG12_10050"/>
<evidence type="ECO:0000313" key="4">
    <source>
        <dbReference type="Proteomes" id="UP000509626"/>
    </source>
</evidence>
<reference evidence="3 4" key="1">
    <citation type="submission" date="2020-06" db="EMBL/GenBank/DDBJ databases">
        <title>NJ-3-1, isolated from saline soil.</title>
        <authorList>
            <person name="Cui H.L."/>
            <person name="Shi X."/>
        </authorList>
    </citation>
    <scope>NUCLEOTIDE SEQUENCE [LARGE SCALE GENOMIC DNA]</scope>
    <source>
        <strain evidence="3 4">NJ-3-1</strain>
    </source>
</reference>
<protein>
    <submittedName>
        <fullName evidence="3">TrkA C-terminal domain-containing protein</fullName>
    </submittedName>
</protein>
<dbReference type="GO" id="GO:0006813">
    <property type="term" value="P:potassium ion transport"/>
    <property type="evidence" value="ECO:0007669"/>
    <property type="project" value="InterPro"/>
</dbReference>
<dbReference type="Pfam" id="PF02080">
    <property type="entry name" value="TrkA_C"/>
    <property type="match status" value="1"/>
</dbReference>
<feature type="transmembrane region" description="Helical" evidence="1">
    <location>
        <begin position="6"/>
        <end position="24"/>
    </location>
</feature>
<sequence>MVATYRILSVLVIFALSVLIIRIGSVAFRMTGLSPDVASFQSMSAFSGTGFTTDEAEQVTSTPQRRTVVKALIRLGSIGLVGALASLTLSFTRTNANDAVTLASILGGVGLLIILARSHWLNRVMTPLIERALSGTTDLALTDYTRMLGLQREYRIAEVDVRESDWLSNWDAEEMNLSDEGVLLLGIRRGDDYIGAPGSDTEIREGDTIVLYGKENRLQELADRDEGDIEAHEDAVEEHETVLQDQAKLIDS</sequence>
<gene>
    <name evidence="3" type="ORF">HUG12_10050</name>
</gene>
<keyword evidence="1" id="KW-1133">Transmembrane helix</keyword>
<dbReference type="InterPro" id="IPR006037">
    <property type="entry name" value="RCK_C"/>
</dbReference>
<keyword evidence="1" id="KW-0812">Transmembrane</keyword>
<evidence type="ECO:0000256" key="1">
    <source>
        <dbReference type="SAM" id="Phobius"/>
    </source>
</evidence>
<dbReference type="OrthoDB" id="27588at2157"/>
<feature type="transmembrane region" description="Helical" evidence="1">
    <location>
        <begin position="71"/>
        <end position="93"/>
    </location>
</feature>
<dbReference type="Gene3D" id="3.30.70.1450">
    <property type="entry name" value="Regulator of K+ conductance, C-terminal domain"/>
    <property type="match status" value="1"/>
</dbReference>
<keyword evidence="1" id="KW-0472">Membrane</keyword>
<feature type="transmembrane region" description="Helical" evidence="1">
    <location>
        <begin position="99"/>
        <end position="116"/>
    </location>
</feature>
<dbReference type="GO" id="GO:0008324">
    <property type="term" value="F:monoatomic cation transmembrane transporter activity"/>
    <property type="evidence" value="ECO:0007669"/>
    <property type="project" value="InterPro"/>
</dbReference>
<name>A0A7D5LBJ1_9EURY</name>
<dbReference type="EMBL" id="CP058579">
    <property type="protein sequence ID" value="QLG62049.1"/>
    <property type="molecule type" value="Genomic_DNA"/>
</dbReference>
<dbReference type="InterPro" id="IPR036721">
    <property type="entry name" value="RCK_C_sf"/>
</dbReference>
<feature type="domain" description="RCK C-terminal" evidence="2">
    <location>
        <begin position="143"/>
        <end position="227"/>
    </location>
</feature>
<evidence type="ECO:0000259" key="2">
    <source>
        <dbReference type="PROSITE" id="PS51202"/>
    </source>
</evidence>
<dbReference type="PROSITE" id="PS51202">
    <property type="entry name" value="RCK_C"/>
    <property type="match status" value="1"/>
</dbReference>
<dbReference type="GeneID" id="56037803"/>
<dbReference type="RefSeq" id="WP_179268634.1">
    <property type="nucleotide sequence ID" value="NZ_CP058579.1"/>
</dbReference>
<keyword evidence="4" id="KW-1185">Reference proteome</keyword>
<dbReference type="AlphaFoldDB" id="A0A7D5LBJ1"/>
<dbReference type="SUPFAM" id="SSF116726">
    <property type="entry name" value="TrkA C-terminal domain-like"/>
    <property type="match status" value="1"/>
</dbReference>